<feature type="chain" id="PRO_5040964195" evidence="2">
    <location>
        <begin position="22"/>
        <end position="84"/>
    </location>
</feature>
<proteinExistence type="predicted"/>
<dbReference type="EMBL" id="MU629897">
    <property type="protein sequence ID" value="KAJ1254776.1"/>
    <property type="molecule type" value="Genomic_DNA"/>
</dbReference>
<evidence type="ECO:0000313" key="4">
    <source>
        <dbReference type="Proteomes" id="UP001164776"/>
    </source>
</evidence>
<evidence type="ECO:0000256" key="1">
    <source>
        <dbReference type="SAM" id="MobiDB-lite"/>
    </source>
</evidence>
<sequence>MTVRAVVVAVMLMQCCSVILAARPLLPHAAAGDDGHGFWQWKLEKDDAGATIMEVLPKGPPSVPGSPNCGHFQNPTHPPCPPSL</sequence>
<feature type="region of interest" description="Disordered" evidence="1">
    <location>
        <begin position="57"/>
        <end position="84"/>
    </location>
</feature>
<name>A0A9W7XA36_9POAL</name>
<reference evidence="3 4" key="1">
    <citation type="submission" date="2022-10" db="EMBL/GenBank/DDBJ databases">
        <title>WGS assembly of Paspalum vaginatum 540-79.</title>
        <authorList>
            <person name="Sun G."/>
            <person name="Wase N."/>
            <person name="Shu S."/>
            <person name="Jenkins J."/>
            <person name="Zhou B."/>
            <person name="Torres-Rodriguez J."/>
            <person name="Chen C."/>
            <person name="Sandor L."/>
            <person name="Plott C."/>
            <person name="Yoshinga Y."/>
            <person name="Daum C."/>
            <person name="Qi P."/>
            <person name="Barry K."/>
            <person name="Lipzen A."/>
            <person name="Berry L."/>
            <person name="Pedersen C."/>
            <person name="Gottilla T."/>
            <person name="Foltz A."/>
            <person name="Yu H."/>
            <person name="O'Malley R."/>
            <person name="Zhang C."/>
            <person name="Devos K."/>
            <person name="Sigmon B."/>
            <person name="Yu B."/>
            <person name="Obata T."/>
            <person name="Schmutz J."/>
            <person name="Schnable J."/>
        </authorList>
    </citation>
    <scope>NUCLEOTIDE SEQUENCE [LARGE SCALE GENOMIC DNA]</scope>
    <source>
        <strain evidence="4">cv. 540-79</strain>
    </source>
</reference>
<organism evidence="3 4">
    <name type="scientific">Paspalum vaginatum</name>
    <name type="common">seashore paspalum</name>
    <dbReference type="NCBI Taxonomy" id="158149"/>
    <lineage>
        <taxon>Eukaryota</taxon>
        <taxon>Viridiplantae</taxon>
        <taxon>Streptophyta</taxon>
        <taxon>Embryophyta</taxon>
        <taxon>Tracheophyta</taxon>
        <taxon>Spermatophyta</taxon>
        <taxon>Magnoliopsida</taxon>
        <taxon>Liliopsida</taxon>
        <taxon>Poales</taxon>
        <taxon>Poaceae</taxon>
        <taxon>PACMAD clade</taxon>
        <taxon>Panicoideae</taxon>
        <taxon>Andropogonodae</taxon>
        <taxon>Paspaleae</taxon>
        <taxon>Paspalinae</taxon>
        <taxon>Paspalum</taxon>
    </lineage>
</organism>
<feature type="signal peptide" evidence="2">
    <location>
        <begin position="1"/>
        <end position="21"/>
    </location>
</feature>
<protein>
    <submittedName>
        <fullName evidence="3">Uncharacterized protein</fullName>
    </submittedName>
</protein>
<gene>
    <name evidence="3" type="ORF">BS78_K327600</name>
</gene>
<evidence type="ECO:0000313" key="3">
    <source>
        <dbReference type="EMBL" id="KAJ1254776.1"/>
    </source>
</evidence>
<evidence type="ECO:0000256" key="2">
    <source>
        <dbReference type="SAM" id="SignalP"/>
    </source>
</evidence>
<keyword evidence="2" id="KW-0732">Signal</keyword>
<dbReference type="Proteomes" id="UP001164776">
    <property type="component" value="Unassembled WGS sequence"/>
</dbReference>
<comment type="caution">
    <text evidence="3">The sequence shown here is derived from an EMBL/GenBank/DDBJ whole genome shotgun (WGS) entry which is preliminary data.</text>
</comment>
<dbReference type="AlphaFoldDB" id="A0A9W7XA36"/>
<accession>A0A9W7XA36</accession>
<keyword evidence="4" id="KW-1185">Reference proteome</keyword>